<gene>
    <name evidence="1" type="primary">glgA_b</name>
    <name evidence="1" type="ORF">SBF1_210034</name>
</gene>
<proteinExistence type="predicted"/>
<dbReference type="Gene3D" id="3.40.50.2000">
    <property type="entry name" value="Glycogen Phosphorylase B"/>
    <property type="match status" value="2"/>
</dbReference>
<keyword evidence="1" id="KW-0328">Glycosyltransferase</keyword>
<protein>
    <submittedName>
        <fullName evidence="1">Fragment of glycogen synthase (Part 2/2)</fullName>
        <ecNumber evidence="1">2.4.1.21</ecNumber>
    </submittedName>
</protein>
<dbReference type="GO" id="GO:0009011">
    <property type="term" value="F:alpha-1,4-glucan glucosyltransferase (ADP-glucose donor) activity"/>
    <property type="evidence" value="ECO:0007669"/>
    <property type="project" value="UniProtKB-EC"/>
</dbReference>
<evidence type="ECO:0000313" key="1">
    <source>
        <dbReference type="EMBL" id="SPF39571.1"/>
    </source>
</evidence>
<evidence type="ECO:0000313" key="2">
    <source>
        <dbReference type="Proteomes" id="UP000238916"/>
    </source>
</evidence>
<name>A0A2U3KIT8_9FIRM</name>
<dbReference type="EC" id="2.4.1.21" evidence="1"/>
<keyword evidence="1" id="KW-0808">Transferase</keyword>
<dbReference type="EMBL" id="OMOF01000124">
    <property type="protein sequence ID" value="SPF39571.1"/>
    <property type="molecule type" value="Genomic_DNA"/>
</dbReference>
<dbReference type="AlphaFoldDB" id="A0A2U3KIT8"/>
<dbReference type="Proteomes" id="UP000238916">
    <property type="component" value="Unassembled WGS sequence"/>
</dbReference>
<reference evidence="2" key="1">
    <citation type="submission" date="2018-02" db="EMBL/GenBank/DDBJ databases">
        <authorList>
            <person name="Hausmann B."/>
        </authorList>
    </citation>
    <scope>NUCLEOTIDE SEQUENCE [LARGE SCALE GENOMIC DNA]</scope>
    <source>
        <strain evidence="2">Peat soil MAG SbF1</strain>
    </source>
</reference>
<accession>A0A2U3KIT8</accession>
<organism evidence="1 2">
    <name type="scientific">Candidatus Desulfosporosinus infrequens</name>
    <dbReference type="NCBI Taxonomy" id="2043169"/>
    <lineage>
        <taxon>Bacteria</taxon>
        <taxon>Bacillati</taxon>
        <taxon>Bacillota</taxon>
        <taxon>Clostridia</taxon>
        <taxon>Eubacteriales</taxon>
        <taxon>Desulfitobacteriaceae</taxon>
        <taxon>Desulfosporosinus</taxon>
    </lineage>
</organism>
<sequence>MLFAIQNALKIYQEDKLVWSNICQNALASDFGWDRSANAYIEIYESLL</sequence>
<dbReference type="SUPFAM" id="SSF53756">
    <property type="entry name" value="UDP-Glycosyltransferase/glycogen phosphorylase"/>
    <property type="match status" value="1"/>
</dbReference>